<proteinExistence type="predicted"/>
<dbReference type="EMBL" id="CP086322">
    <property type="protein sequence ID" value="UQA92666.1"/>
    <property type="molecule type" value="Genomic_DNA"/>
</dbReference>
<keyword evidence="3" id="KW-1185">Reference proteome</keyword>
<dbReference type="Proteomes" id="UP000830115">
    <property type="component" value="Chromosome"/>
</dbReference>
<name>A0ABY4M8S1_9ACTN</name>
<evidence type="ECO:0000259" key="1">
    <source>
        <dbReference type="Pfam" id="PF04149"/>
    </source>
</evidence>
<dbReference type="InterPro" id="IPR007278">
    <property type="entry name" value="DUF397"/>
</dbReference>
<accession>A0ABY4M8S1</accession>
<feature type="domain" description="DUF397" evidence="1">
    <location>
        <begin position="20"/>
        <end position="74"/>
    </location>
</feature>
<dbReference type="RefSeq" id="WP_248863530.1">
    <property type="nucleotide sequence ID" value="NZ_CP086322.1"/>
</dbReference>
<reference evidence="2" key="1">
    <citation type="submission" date="2021-10" db="EMBL/GenBank/DDBJ databases">
        <title>Streptomyces nigrumlapis sp.nov.,an antimicrobial producing actinobacterium isolated from Black Gobi rocks.</title>
        <authorList>
            <person name="Wen Y."/>
            <person name="Zhang W."/>
            <person name="Liu X.G."/>
        </authorList>
    </citation>
    <scope>NUCLEOTIDE SEQUENCE</scope>
    <source>
        <strain evidence="2">ST13-2-2</strain>
    </source>
</reference>
<organism evidence="2 3">
    <name type="scientific">Streptomyces halobius</name>
    <dbReference type="NCBI Taxonomy" id="2879846"/>
    <lineage>
        <taxon>Bacteria</taxon>
        <taxon>Bacillati</taxon>
        <taxon>Actinomycetota</taxon>
        <taxon>Actinomycetes</taxon>
        <taxon>Kitasatosporales</taxon>
        <taxon>Streptomycetaceae</taxon>
        <taxon>Streptomyces</taxon>
    </lineage>
</organism>
<gene>
    <name evidence="2" type="ORF">K9S39_13255</name>
</gene>
<protein>
    <submittedName>
        <fullName evidence="2">DUF397 domain-containing protein</fullName>
    </submittedName>
</protein>
<sequence length="77" mass="7982">MAVRKAGVTRTHRGEPFLFSSYSRAGDECVGVAGAWTSAGVAAGAVAVLDSKDPGGPLLEFDARVWSAFLAMVKTPL</sequence>
<dbReference type="Pfam" id="PF04149">
    <property type="entry name" value="DUF397"/>
    <property type="match status" value="1"/>
</dbReference>
<evidence type="ECO:0000313" key="2">
    <source>
        <dbReference type="EMBL" id="UQA92666.1"/>
    </source>
</evidence>
<evidence type="ECO:0000313" key="3">
    <source>
        <dbReference type="Proteomes" id="UP000830115"/>
    </source>
</evidence>